<dbReference type="InterPro" id="IPR005288">
    <property type="entry name" value="NadB"/>
</dbReference>
<feature type="domain" description="FAD-dependent oxidoreductase 2 FAD-binding" evidence="13">
    <location>
        <begin position="5"/>
        <end position="389"/>
    </location>
</feature>
<evidence type="ECO:0000256" key="7">
    <source>
        <dbReference type="ARBA" id="ARBA00022827"/>
    </source>
</evidence>
<keyword evidence="7 12" id="KW-0274">FAD</keyword>
<dbReference type="InterPro" id="IPR037099">
    <property type="entry name" value="Fum_R/Succ_DH_flav-like_C_sf"/>
</dbReference>
<evidence type="ECO:0000256" key="5">
    <source>
        <dbReference type="ARBA" id="ARBA00022630"/>
    </source>
</evidence>
<dbReference type="RefSeq" id="WP_132128025.1">
    <property type="nucleotide sequence ID" value="NZ_SMAD01000002.1"/>
</dbReference>
<reference evidence="15 16" key="1">
    <citation type="submission" date="2019-03" db="EMBL/GenBank/DDBJ databases">
        <title>Genomic Encyclopedia of Type Strains, Phase IV (KMG-IV): sequencing the most valuable type-strain genomes for metagenomic binning, comparative biology and taxonomic classification.</title>
        <authorList>
            <person name="Goeker M."/>
        </authorList>
    </citation>
    <scope>NUCLEOTIDE SEQUENCE [LARGE SCALE GENOMIC DNA]</scope>
    <source>
        <strain evidence="15 16">DSM 21100</strain>
    </source>
</reference>
<comment type="subcellular location">
    <subcellularLocation>
        <location evidence="12">Cytoplasm</location>
    </subcellularLocation>
</comment>
<dbReference type="PRINTS" id="PR00368">
    <property type="entry name" value="FADPNR"/>
</dbReference>
<dbReference type="EC" id="1.4.3.16" evidence="4 10"/>
<feature type="active site" description="Proton acceptor" evidence="11">
    <location>
        <position position="287"/>
    </location>
</feature>
<dbReference type="PANTHER" id="PTHR42716:SF2">
    <property type="entry name" value="L-ASPARTATE OXIDASE, CHLOROPLASTIC"/>
    <property type="match status" value="1"/>
</dbReference>
<evidence type="ECO:0000256" key="4">
    <source>
        <dbReference type="ARBA" id="ARBA00012173"/>
    </source>
</evidence>
<evidence type="ECO:0000256" key="10">
    <source>
        <dbReference type="NCBIfam" id="TIGR00551"/>
    </source>
</evidence>
<dbReference type="OrthoDB" id="9806724at2"/>
<dbReference type="InterPro" id="IPR036188">
    <property type="entry name" value="FAD/NAD-bd_sf"/>
</dbReference>
<feature type="domain" description="Fumarate reductase/succinate dehydrogenase flavoprotein-like C-terminal" evidence="14">
    <location>
        <begin position="438"/>
        <end position="523"/>
    </location>
</feature>
<evidence type="ECO:0000256" key="6">
    <source>
        <dbReference type="ARBA" id="ARBA00022642"/>
    </source>
</evidence>
<dbReference type="UniPathway" id="UPA00253">
    <property type="reaction ID" value="UER00326"/>
</dbReference>
<dbReference type="NCBIfam" id="TIGR00551">
    <property type="entry name" value="nadB"/>
    <property type="match status" value="1"/>
</dbReference>
<evidence type="ECO:0000256" key="3">
    <source>
        <dbReference type="ARBA" id="ARBA00008562"/>
    </source>
</evidence>
<protein>
    <recommendedName>
        <fullName evidence="4 10">L-aspartate oxidase</fullName>
        <ecNumber evidence="4 10">1.4.3.16</ecNumber>
    </recommendedName>
</protein>
<dbReference type="Gene3D" id="3.50.50.60">
    <property type="entry name" value="FAD/NAD(P)-binding domain"/>
    <property type="match status" value="1"/>
</dbReference>
<evidence type="ECO:0000313" key="16">
    <source>
        <dbReference type="Proteomes" id="UP000295807"/>
    </source>
</evidence>
<comment type="catalytic activity">
    <reaction evidence="9">
        <text>L-aspartate + O2 = iminosuccinate + H2O2</text>
        <dbReference type="Rhea" id="RHEA:25876"/>
        <dbReference type="ChEBI" id="CHEBI:15379"/>
        <dbReference type="ChEBI" id="CHEBI:16240"/>
        <dbReference type="ChEBI" id="CHEBI:29991"/>
        <dbReference type="ChEBI" id="CHEBI:77875"/>
        <dbReference type="EC" id="1.4.3.16"/>
    </reaction>
    <physiologicalReaction direction="left-to-right" evidence="9">
        <dbReference type="Rhea" id="RHEA:25877"/>
    </physiologicalReaction>
</comment>
<accession>A0A4V2UU34</accession>
<comment type="cofactor">
    <cofactor evidence="1 12">
        <name>FAD</name>
        <dbReference type="ChEBI" id="CHEBI:57692"/>
    </cofactor>
</comment>
<dbReference type="InterPro" id="IPR003953">
    <property type="entry name" value="FAD-dep_OxRdtase_2_FAD-bd"/>
</dbReference>
<comment type="caution">
    <text evidence="15">The sequence shown here is derived from an EMBL/GenBank/DDBJ whole genome shotgun (WGS) entry which is preliminary data.</text>
</comment>
<dbReference type="GO" id="GO:0005737">
    <property type="term" value="C:cytoplasm"/>
    <property type="evidence" value="ECO:0007669"/>
    <property type="project" value="UniProtKB-SubCell"/>
</dbReference>
<evidence type="ECO:0000256" key="9">
    <source>
        <dbReference type="ARBA" id="ARBA00048305"/>
    </source>
</evidence>
<dbReference type="Pfam" id="PF00890">
    <property type="entry name" value="FAD_binding_2"/>
    <property type="match status" value="1"/>
</dbReference>
<evidence type="ECO:0000256" key="12">
    <source>
        <dbReference type="RuleBase" id="RU362049"/>
    </source>
</evidence>
<gene>
    <name evidence="15" type="ORF">EDD80_102103</name>
</gene>
<dbReference type="NCBIfam" id="NF006567">
    <property type="entry name" value="PRK09077.1"/>
    <property type="match status" value="1"/>
</dbReference>
<dbReference type="PRINTS" id="PR00411">
    <property type="entry name" value="PNDRDTASEI"/>
</dbReference>
<name>A0A4V2UU34_9SPHI</name>
<organism evidence="15 16">
    <name type="scientific">Anseongella ginsenosidimutans</name>
    <dbReference type="NCBI Taxonomy" id="496056"/>
    <lineage>
        <taxon>Bacteria</taxon>
        <taxon>Pseudomonadati</taxon>
        <taxon>Bacteroidota</taxon>
        <taxon>Sphingobacteriia</taxon>
        <taxon>Sphingobacteriales</taxon>
        <taxon>Sphingobacteriaceae</taxon>
        <taxon>Anseongella</taxon>
    </lineage>
</organism>
<dbReference type="Gene3D" id="1.20.58.100">
    <property type="entry name" value="Fumarate reductase/succinate dehydrogenase flavoprotein-like, C-terminal domain"/>
    <property type="match status" value="1"/>
</dbReference>
<dbReference type="SUPFAM" id="SSF46977">
    <property type="entry name" value="Succinate dehydrogenase/fumarate reductase flavoprotein C-terminal domain"/>
    <property type="match status" value="1"/>
</dbReference>
<comment type="function">
    <text evidence="12">Catalyzes the oxidation of L-aspartate to iminoaspartate.</text>
</comment>
<dbReference type="PANTHER" id="PTHR42716">
    <property type="entry name" value="L-ASPARTATE OXIDASE"/>
    <property type="match status" value="1"/>
</dbReference>
<evidence type="ECO:0000256" key="1">
    <source>
        <dbReference type="ARBA" id="ARBA00001974"/>
    </source>
</evidence>
<evidence type="ECO:0000259" key="14">
    <source>
        <dbReference type="Pfam" id="PF02910"/>
    </source>
</evidence>
<evidence type="ECO:0000256" key="2">
    <source>
        <dbReference type="ARBA" id="ARBA00004950"/>
    </source>
</evidence>
<dbReference type="SUPFAM" id="SSF56425">
    <property type="entry name" value="Succinate dehydrogenase/fumarate reductase flavoprotein, catalytic domain"/>
    <property type="match status" value="1"/>
</dbReference>
<dbReference type="GO" id="GO:0008734">
    <property type="term" value="F:L-aspartate oxidase activity"/>
    <property type="evidence" value="ECO:0007669"/>
    <property type="project" value="UniProtKB-UniRule"/>
</dbReference>
<comment type="pathway">
    <text evidence="2 12">Cofactor biosynthesis; NAD(+) biosynthesis; iminoaspartate from L-aspartate (oxidase route): step 1/1.</text>
</comment>
<keyword evidence="8 12" id="KW-0560">Oxidoreductase</keyword>
<comment type="similarity">
    <text evidence="3 12">Belongs to the FAD-dependent oxidoreductase 2 family. NadB subfamily.</text>
</comment>
<dbReference type="Gene3D" id="3.90.700.10">
    <property type="entry name" value="Succinate dehydrogenase/fumarate reductase flavoprotein, catalytic domain"/>
    <property type="match status" value="1"/>
</dbReference>
<evidence type="ECO:0000256" key="11">
    <source>
        <dbReference type="PIRSR" id="PIRSR000171-1"/>
    </source>
</evidence>
<dbReference type="InterPro" id="IPR015939">
    <property type="entry name" value="Fum_Rdtase/Succ_DH_flav-like_C"/>
</dbReference>
<dbReference type="FunFam" id="3.90.700.10:FF:000002">
    <property type="entry name" value="L-aspartate oxidase"/>
    <property type="match status" value="1"/>
</dbReference>
<keyword evidence="16" id="KW-1185">Reference proteome</keyword>
<dbReference type="Proteomes" id="UP000295807">
    <property type="component" value="Unassembled WGS sequence"/>
</dbReference>
<keyword evidence="6 12" id="KW-0662">Pyridine nucleotide biosynthesis</keyword>
<evidence type="ECO:0000259" key="13">
    <source>
        <dbReference type="Pfam" id="PF00890"/>
    </source>
</evidence>
<proteinExistence type="inferred from homology"/>
<dbReference type="InterPro" id="IPR027477">
    <property type="entry name" value="Succ_DH/fumarate_Rdtase_cat_sf"/>
</dbReference>
<dbReference type="PIRSF" id="PIRSF000171">
    <property type="entry name" value="SDHA_APRA_LASPO"/>
    <property type="match status" value="1"/>
</dbReference>
<keyword evidence="5 12" id="KW-0285">Flavoprotein</keyword>
<dbReference type="SUPFAM" id="SSF51905">
    <property type="entry name" value="FAD/NAD(P)-binding domain"/>
    <property type="match status" value="1"/>
</dbReference>
<dbReference type="AlphaFoldDB" id="A0A4V2UU34"/>
<dbReference type="Pfam" id="PF02910">
    <property type="entry name" value="Succ_DH_flav_C"/>
    <property type="match status" value="1"/>
</dbReference>
<evidence type="ECO:0000313" key="15">
    <source>
        <dbReference type="EMBL" id="TCS88913.1"/>
    </source>
</evidence>
<dbReference type="EMBL" id="SMAD01000002">
    <property type="protein sequence ID" value="TCS88913.1"/>
    <property type="molecule type" value="Genomic_DNA"/>
</dbReference>
<sequence length="529" mass="59019">MRDVDFLVIGSGVAGLSFALKAAAHGRVLIVTKSNEDESNTKYAQGGVAAVTDKTDSFDKHIEDTLISGDGLCDPDVVEIVVTEGPERVKEIIDYGADFDRDTSGNYDLAREGGHSESRVLHYKDVTGLEIERTLLEMVHKNPNIEILTHYFAVDIITQHHFGMHVDKSTPDITCFGVYALNTRTGKVERIGAKITVMASGGAGHVYASTTNPTIATGDGIAMVYRAKGKVRNMEFIQFHPTALYNPGEYPSFLISEALRGAGAVLKDHKGREFMEQYDKRKSLAPRDIVARSIDAEIKKHGTDCVYLDIRHVSKEELLRHFPNIYAKCLSIGIDISKELIPVVPAAHYMCGGIMVDGTGQSSIRNLYACGECASTGLHGANRLASNSLLEALVFAHRIYLDAAGKIDGLKIEPGIPEWNEFGTVQSDEEILVTHNLREMQRMMNDYVGIVRSDFRLDRALRRLHLLFDETEEFYKRTRLSVKLCELRNLIQVAYIVIKAATMRKESRGLHYTTDYPHKDDQNRYDTIF</sequence>
<evidence type="ECO:0000256" key="8">
    <source>
        <dbReference type="ARBA" id="ARBA00023002"/>
    </source>
</evidence>
<dbReference type="GO" id="GO:0034628">
    <property type="term" value="P:'de novo' NAD+ biosynthetic process from L-aspartate"/>
    <property type="evidence" value="ECO:0007669"/>
    <property type="project" value="TreeGrafter"/>
</dbReference>
<dbReference type="FunFam" id="1.20.58.100:FF:000002">
    <property type="entry name" value="L-aspartate oxidase"/>
    <property type="match status" value="1"/>
</dbReference>